<dbReference type="AlphaFoldDB" id="T1J1E2"/>
<evidence type="ECO:0000259" key="20">
    <source>
        <dbReference type="PROSITE" id="PS50011"/>
    </source>
</evidence>
<dbReference type="InterPro" id="IPR011009">
    <property type="entry name" value="Kinase-like_dom_sf"/>
</dbReference>
<evidence type="ECO:0000256" key="8">
    <source>
        <dbReference type="ARBA" id="ARBA00022777"/>
    </source>
</evidence>
<feature type="binding site" evidence="16">
    <location>
        <position position="414"/>
    </location>
    <ligand>
        <name>ATP</name>
        <dbReference type="ChEBI" id="CHEBI:30616"/>
    </ligand>
</feature>
<feature type="transmembrane region" description="Helical" evidence="19">
    <location>
        <begin position="174"/>
        <end position="196"/>
    </location>
</feature>
<keyword evidence="13" id="KW-0443">Lipid metabolism</keyword>
<dbReference type="Gene3D" id="1.10.510.10">
    <property type="entry name" value="Transferase(Phosphotransferase) domain 1"/>
    <property type="match status" value="1"/>
</dbReference>
<evidence type="ECO:0000256" key="18">
    <source>
        <dbReference type="SAM" id="MobiDB-lite"/>
    </source>
</evidence>
<dbReference type="GO" id="GO:0004674">
    <property type="term" value="F:protein serine/threonine kinase activity"/>
    <property type="evidence" value="ECO:0007669"/>
    <property type="project" value="UniProtKB-KW"/>
</dbReference>
<evidence type="ECO:0000256" key="14">
    <source>
        <dbReference type="ARBA" id="ARBA00023136"/>
    </source>
</evidence>
<dbReference type="GO" id="GO:0005789">
    <property type="term" value="C:endoplasmic reticulum membrane"/>
    <property type="evidence" value="ECO:0007669"/>
    <property type="project" value="TreeGrafter"/>
</dbReference>
<keyword evidence="14 19" id="KW-0472">Membrane</keyword>
<comment type="domain">
    <text evidence="17">The histidine box domains are involved in binding the catalytic metal ions.</text>
</comment>
<evidence type="ECO:0000256" key="7">
    <source>
        <dbReference type="ARBA" id="ARBA00022741"/>
    </source>
</evidence>
<evidence type="ECO:0000256" key="2">
    <source>
        <dbReference type="ARBA" id="ARBA00009295"/>
    </source>
</evidence>
<dbReference type="Pfam" id="PF00069">
    <property type="entry name" value="Pkinase"/>
    <property type="match status" value="1"/>
</dbReference>
<dbReference type="HOGENOM" id="CLU_384198_0_0_1"/>
<evidence type="ECO:0000313" key="22">
    <source>
        <dbReference type="Proteomes" id="UP000014500"/>
    </source>
</evidence>
<accession>T1J1E2</accession>
<evidence type="ECO:0000256" key="15">
    <source>
        <dbReference type="ARBA" id="ARBA00023160"/>
    </source>
</evidence>
<dbReference type="PANTHER" id="PTHR11351">
    <property type="entry name" value="ACYL-COA DESATURASE"/>
    <property type="match status" value="1"/>
</dbReference>
<evidence type="ECO:0000256" key="9">
    <source>
        <dbReference type="ARBA" id="ARBA00022832"/>
    </source>
</evidence>
<dbReference type="EnsemblMetazoa" id="SMAR007360-RA">
    <property type="protein sequence ID" value="SMAR007360-PA"/>
    <property type="gene ID" value="SMAR007360"/>
</dbReference>
<dbReference type="GO" id="GO:0005506">
    <property type="term" value="F:iron ion binding"/>
    <property type="evidence" value="ECO:0007669"/>
    <property type="project" value="TreeGrafter"/>
</dbReference>
<comment type="similarity">
    <text evidence="2 17">Belongs to the fatty acid desaturase type 1 family.</text>
</comment>
<evidence type="ECO:0000256" key="11">
    <source>
        <dbReference type="ARBA" id="ARBA00022989"/>
    </source>
</evidence>
<evidence type="ECO:0000313" key="21">
    <source>
        <dbReference type="EnsemblMetazoa" id="SMAR007360-PA"/>
    </source>
</evidence>
<sequence>MNAYLHIWKNTFSKAEEQLTKKLLPLEIVWRNVMLFVYLHAAAVYGLYLLVFHAQLYTVIWTYVLCIVSGMGITAGAHRLWAHKTYRAHVGLRFFLMLANTIAFQNDIYEWSRDHRVHHKYSETNADPHNAKRGFFFCHMGWLLTRKHPDVLSKGRSVDMSDLLADPVIRFQKAFYLPLVLLMCFLVPMFVPKFLWNESLEISFFVCSLARYCFILHTTWLVNSAAHLWGDHPYDRSINPAENQMVSICTLGEGQHNYHHTFPWDYAASEWGWKTNITTIFIDIWAKLGIAYELKKVPREIIEKRRKFKGDGSTPWYDEASAPEHLRWRSASIVSSVARDFNRLLFIHRTAQVHLNEVRNMPLFGRDSKKKKDSDKVPSVDDKYTLKEVLGTGAFSQVVLAESKEAKGTLRAIKCIDKKALKGKEDSLENEIKVLHRLKHSNIVQLVETYEEKTKVYLVMELVTGGELFDRIVEKGSYTEKDASDLIRQVLEAVDYMHEQGVVHRDLKPENLLYYSPDEDSKIMISDFGLSKMEDSGIMATACGTPGYVAPEVLAQKPYGKAVDVWSIGVISYILLCGYPPFYDENDANLFAQILKGEFEFDSPYWDEISESAKDFIRHLMCVDADKRYSCKQAISGNTASDKNIHSSVSEQLRKNFAKTKWRQAYNATAIIRKMRLLAMNSTSCSMDQPPEKQLTENASISQSSRDGATGDSSSSSKNS</sequence>
<evidence type="ECO:0000256" key="17">
    <source>
        <dbReference type="RuleBase" id="RU000581"/>
    </source>
</evidence>
<keyword evidence="11 19" id="KW-1133">Transmembrane helix</keyword>
<evidence type="ECO:0000256" key="12">
    <source>
        <dbReference type="ARBA" id="ARBA00023002"/>
    </source>
</evidence>
<evidence type="ECO:0000256" key="10">
    <source>
        <dbReference type="ARBA" id="ARBA00022840"/>
    </source>
</evidence>
<keyword evidence="10 16" id="KW-0067">ATP-binding</keyword>
<dbReference type="SMART" id="SM00220">
    <property type="entry name" value="S_TKc"/>
    <property type="match status" value="1"/>
</dbReference>
<keyword evidence="6 17" id="KW-0812">Transmembrane</keyword>
<reference evidence="22" key="1">
    <citation type="submission" date="2011-05" db="EMBL/GenBank/DDBJ databases">
        <authorList>
            <person name="Richards S.R."/>
            <person name="Qu J."/>
            <person name="Jiang H."/>
            <person name="Jhangiani S.N."/>
            <person name="Agravi P."/>
            <person name="Goodspeed R."/>
            <person name="Gross S."/>
            <person name="Mandapat C."/>
            <person name="Jackson L."/>
            <person name="Mathew T."/>
            <person name="Pu L."/>
            <person name="Thornton R."/>
            <person name="Saada N."/>
            <person name="Wilczek-Boney K.B."/>
            <person name="Lee S."/>
            <person name="Kovar C."/>
            <person name="Wu Y."/>
            <person name="Scherer S.E."/>
            <person name="Worley K.C."/>
            <person name="Muzny D.M."/>
            <person name="Gibbs R."/>
        </authorList>
    </citation>
    <scope>NUCLEOTIDE SEQUENCE</scope>
    <source>
        <strain evidence="22">Brora</strain>
    </source>
</reference>
<dbReference type="PROSITE" id="PS00108">
    <property type="entry name" value="PROTEIN_KINASE_ST"/>
    <property type="match status" value="1"/>
</dbReference>
<keyword evidence="15 17" id="KW-0275">Fatty acid biosynthesis</keyword>
<dbReference type="eggNOG" id="KOG1600">
    <property type="taxonomic scope" value="Eukaryota"/>
</dbReference>
<keyword evidence="9" id="KW-0276">Fatty acid metabolism</keyword>
<dbReference type="CDD" id="cd03505">
    <property type="entry name" value="Delta9-FADS-like"/>
    <property type="match status" value="1"/>
</dbReference>
<keyword evidence="8" id="KW-0418">Kinase</keyword>
<organism evidence="21 22">
    <name type="scientific">Strigamia maritima</name>
    <name type="common">European centipede</name>
    <name type="synonym">Geophilus maritimus</name>
    <dbReference type="NCBI Taxonomy" id="126957"/>
    <lineage>
        <taxon>Eukaryota</taxon>
        <taxon>Metazoa</taxon>
        <taxon>Ecdysozoa</taxon>
        <taxon>Arthropoda</taxon>
        <taxon>Myriapoda</taxon>
        <taxon>Chilopoda</taxon>
        <taxon>Pleurostigmophora</taxon>
        <taxon>Geophilomorpha</taxon>
        <taxon>Linotaeniidae</taxon>
        <taxon>Strigamia</taxon>
    </lineage>
</organism>
<dbReference type="Proteomes" id="UP000014500">
    <property type="component" value="Unassembled WGS sequence"/>
</dbReference>
<dbReference type="InterPro" id="IPR015876">
    <property type="entry name" value="Acyl-CoA_DS"/>
</dbReference>
<proteinExistence type="inferred from homology"/>
<name>T1J1E2_STRMM</name>
<dbReference type="InterPro" id="IPR000719">
    <property type="entry name" value="Prot_kinase_dom"/>
</dbReference>
<protein>
    <recommendedName>
        <fullName evidence="20">Protein kinase domain-containing protein</fullName>
    </recommendedName>
</protein>
<dbReference type="GO" id="GO:0004768">
    <property type="term" value="F:stearoyl-CoA 9-desaturase activity"/>
    <property type="evidence" value="ECO:0007669"/>
    <property type="project" value="TreeGrafter"/>
</dbReference>
<feature type="transmembrane region" description="Helical" evidence="19">
    <location>
        <begin position="28"/>
        <end position="50"/>
    </location>
</feature>
<dbReference type="InterPro" id="IPR017441">
    <property type="entry name" value="Protein_kinase_ATP_BS"/>
</dbReference>
<evidence type="ECO:0000256" key="16">
    <source>
        <dbReference type="PROSITE-ProRule" id="PRU10141"/>
    </source>
</evidence>
<dbReference type="Gene3D" id="3.30.200.20">
    <property type="entry name" value="Phosphorylase Kinase, domain 1"/>
    <property type="match status" value="1"/>
</dbReference>
<feature type="transmembrane region" description="Helical" evidence="19">
    <location>
        <begin position="56"/>
        <end position="77"/>
    </location>
</feature>
<evidence type="ECO:0000256" key="6">
    <source>
        <dbReference type="ARBA" id="ARBA00022692"/>
    </source>
</evidence>
<evidence type="ECO:0000256" key="1">
    <source>
        <dbReference type="ARBA" id="ARBA00004141"/>
    </source>
</evidence>
<dbReference type="GO" id="GO:0005524">
    <property type="term" value="F:ATP binding"/>
    <property type="evidence" value="ECO:0007669"/>
    <property type="project" value="UniProtKB-UniRule"/>
</dbReference>
<reference evidence="21" key="2">
    <citation type="submission" date="2015-02" db="UniProtKB">
        <authorList>
            <consortium name="EnsemblMetazoa"/>
        </authorList>
    </citation>
    <scope>IDENTIFICATION</scope>
</reference>
<evidence type="ECO:0000256" key="13">
    <source>
        <dbReference type="ARBA" id="ARBA00023098"/>
    </source>
</evidence>
<evidence type="ECO:0000256" key="3">
    <source>
        <dbReference type="ARBA" id="ARBA00022516"/>
    </source>
</evidence>
<keyword evidence="3 17" id="KW-0444">Lipid biosynthesis</keyword>
<dbReference type="PANTHER" id="PTHR11351:SF31">
    <property type="entry name" value="DESATURASE 1, ISOFORM A-RELATED"/>
    <property type="match status" value="1"/>
</dbReference>
<evidence type="ECO:0000256" key="19">
    <source>
        <dbReference type="SAM" id="Phobius"/>
    </source>
</evidence>
<dbReference type="STRING" id="126957.T1J1E2"/>
<keyword evidence="5" id="KW-0808">Transferase</keyword>
<feature type="compositionally biased region" description="Polar residues" evidence="18">
    <location>
        <begin position="696"/>
        <end position="720"/>
    </location>
</feature>
<keyword evidence="4" id="KW-0723">Serine/threonine-protein kinase</keyword>
<dbReference type="InterPro" id="IPR008271">
    <property type="entry name" value="Ser/Thr_kinase_AS"/>
</dbReference>
<feature type="region of interest" description="Disordered" evidence="18">
    <location>
        <begin position="684"/>
        <end position="720"/>
    </location>
</feature>
<keyword evidence="22" id="KW-1185">Reference proteome</keyword>
<dbReference type="eggNOG" id="KOG0032">
    <property type="taxonomic scope" value="Eukaryota"/>
</dbReference>
<dbReference type="PROSITE" id="PS00107">
    <property type="entry name" value="PROTEIN_KINASE_ATP"/>
    <property type="match status" value="1"/>
</dbReference>
<dbReference type="GO" id="GO:0006636">
    <property type="term" value="P:unsaturated fatty acid biosynthetic process"/>
    <property type="evidence" value="ECO:0007669"/>
    <property type="project" value="TreeGrafter"/>
</dbReference>
<dbReference type="EMBL" id="JH431783">
    <property type="status" value="NOT_ANNOTATED_CDS"/>
    <property type="molecule type" value="Genomic_DNA"/>
</dbReference>
<dbReference type="SUPFAM" id="SSF56112">
    <property type="entry name" value="Protein kinase-like (PK-like)"/>
    <property type="match status" value="1"/>
</dbReference>
<comment type="subcellular location">
    <subcellularLocation>
        <location evidence="1">Membrane</location>
        <topology evidence="1">Multi-pass membrane protein</topology>
    </subcellularLocation>
</comment>
<dbReference type="FunFam" id="1.10.510.10:FF:000026">
    <property type="entry name" value="Calcium/calmodulin-dependent protein kinase type 1"/>
    <property type="match status" value="1"/>
</dbReference>
<evidence type="ECO:0000256" key="5">
    <source>
        <dbReference type="ARBA" id="ARBA00022679"/>
    </source>
</evidence>
<dbReference type="PRINTS" id="PR00075">
    <property type="entry name" value="FACDDSATRASE"/>
</dbReference>
<keyword evidence="12 17" id="KW-0560">Oxidoreductase</keyword>
<dbReference type="FunFam" id="3.30.200.20:FF:000315">
    <property type="entry name" value="Calcium-dependent protein kinase 3"/>
    <property type="match status" value="1"/>
</dbReference>
<feature type="domain" description="Protein kinase" evidence="20">
    <location>
        <begin position="384"/>
        <end position="649"/>
    </location>
</feature>
<dbReference type="CDD" id="cd14083">
    <property type="entry name" value="STKc_CaMKI"/>
    <property type="match status" value="1"/>
</dbReference>
<keyword evidence="7 16" id="KW-0547">Nucleotide-binding</keyword>
<dbReference type="PROSITE" id="PS50011">
    <property type="entry name" value="PROTEIN_KINASE_DOM"/>
    <property type="match status" value="1"/>
</dbReference>
<comment type="cofactor">
    <cofactor evidence="17">
        <name>Fe(2+)</name>
        <dbReference type="ChEBI" id="CHEBI:29033"/>
    </cofactor>
</comment>
<evidence type="ECO:0000256" key="4">
    <source>
        <dbReference type="ARBA" id="ARBA00022527"/>
    </source>
</evidence>